<feature type="transmembrane region" description="Helical" evidence="5">
    <location>
        <begin position="279"/>
        <end position="302"/>
    </location>
</feature>
<dbReference type="GO" id="GO:0015108">
    <property type="term" value="F:chloride transmembrane transporter activity"/>
    <property type="evidence" value="ECO:0007669"/>
    <property type="project" value="InterPro"/>
</dbReference>
<protein>
    <submittedName>
        <fullName evidence="6">Chloride channel protein</fullName>
    </submittedName>
</protein>
<evidence type="ECO:0000256" key="5">
    <source>
        <dbReference type="SAM" id="Phobius"/>
    </source>
</evidence>
<dbReference type="Gene3D" id="1.10.3080.10">
    <property type="entry name" value="Clc chloride channel"/>
    <property type="match status" value="1"/>
</dbReference>
<feature type="transmembrane region" description="Helical" evidence="5">
    <location>
        <begin position="387"/>
        <end position="414"/>
    </location>
</feature>
<feature type="transmembrane region" description="Helical" evidence="5">
    <location>
        <begin position="41"/>
        <end position="61"/>
    </location>
</feature>
<feature type="transmembrane region" description="Helical" evidence="5">
    <location>
        <begin position="322"/>
        <end position="340"/>
    </location>
</feature>
<proteinExistence type="predicted"/>
<evidence type="ECO:0000256" key="4">
    <source>
        <dbReference type="ARBA" id="ARBA00023136"/>
    </source>
</evidence>
<feature type="transmembrane region" description="Helical" evidence="5">
    <location>
        <begin position="172"/>
        <end position="197"/>
    </location>
</feature>
<evidence type="ECO:0000256" key="2">
    <source>
        <dbReference type="ARBA" id="ARBA00022692"/>
    </source>
</evidence>
<reference evidence="6" key="1">
    <citation type="submission" date="2018-08" db="EMBL/GenBank/DDBJ databases">
        <title>Murine metabolic-syndrome-specific gut microbial biobank.</title>
        <authorList>
            <person name="Liu C."/>
        </authorList>
    </citation>
    <scope>NUCLEOTIDE SEQUENCE [LARGE SCALE GENOMIC DNA]</scope>
    <source>
        <strain evidence="6">Z82</strain>
    </source>
</reference>
<evidence type="ECO:0000256" key="3">
    <source>
        <dbReference type="ARBA" id="ARBA00022989"/>
    </source>
</evidence>
<keyword evidence="4 5" id="KW-0472">Membrane</keyword>
<dbReference type="EMBL" id="QWKH01000070">
    <property type="protein sequence ID" value="NBI35062.1"/>
    <property type="molecule type" value="Genomic_DNA"/>
</dbReference>
<dbReference type="SUPFAM" id="SSF81340">
    <property type="entry name" value="Clc chloride channel"/>
    <property type="match status" value="1"/>
</dbReference>
<dbReference type="Pfam" id="PF00654">
    <property type="entry name" value="Voltage_CLC"/>
    <property type="match status" value="1"/>
</dbReference>
<feature type="transmembrane region" description="Helical" evidence="5">
    <location>
        <begin position="245"/>
        <end position="267"/>
    </location>
</feature>
<dbReference type="GO" id="GO:0016020">
    <property type="term" value="C:membrane"/>
    <property type="evidence" value="ECO:0007669"/>
    <property type="project" value="UniProtKB-SubCell"/>
</dbReference>
<keyword evidence="2 5" id="KW-0812">Transmembrane</keyword>
<dbReference type="InterPro" id="IPR050368">
    <property type="entry name" value="ClC-type_chloride_channel"/>
</dbReference>
<dbReference type="AlphaFoldDB" id="A0A7C9JJU0"/>
<feature type="transmembrane region" description="Helical" evidence="5">
    <location>
        <begin position="73"/>
        <end position="92"/>
    </location>
</feature>
<gene>
    <name evidence="6" type="ORF">D1639_08495</name>
</gene>
<name>A0A7C9JJU0_9BACT</name>
<comment type="subcellular location">
    <subcellularLocation>
        <location evidence="1">Membrane</location>
        <topology evidence="1">Multi-pass membrane protein</topology>
    </subcellularLocation>
</comment>
<comment type="caution">
    <text evidence="6">The sequence shown here is derived from an EMBL/GenBank/DDBJ whole genome shotgun (WGS) entry which is preliminary data.</text>
</comment>
<keyword evidence="3 5" id="KW-1133">Transmembrane helix</keyword>
<feature type="transmembrane region" description="Helical" evidence="5">
    <location>
        <begin position="209"/>
        <end position="233"/>
    </location>
</feature>
<sequence length="439" mass="45271">MGEDRKGSDGSLDDEPSPVTFSTFGQWIGTLDWGQVARHCLFALVVGVAGAAGSIVLCLVVDAADRFALSHRFVLFALPVLGVLGLLLYKALKIPAHESTDDVVRTFRENRPVSAKLAPGILAGTALTVLGGGSVGKEAGALQMGASLGELVSRPFGLRALHRESRARLNGYAAACGMASCFSALFFSPLGATMFVLELSRFDRTVVHRLPTMLVGAFIGCAIARAAGIGDVIPAVAVPEVSVELLGGCVLVGLACGVAGTAFSWGIKGAKRLLRSRVGNPYLAVFAGGALFAALVFAFRWFGYMGTGDALMGRALAGDVAGWDFAVKLLLTVVALGFGFKGGEIMPMFCIGSLLGCALGAAVGLDAPLLAAAGLAGFFSAASRCPLAAFLIGCEVFGWLAAPYLVVAVAVAFLCGADAGMYGHGAFRGIVRLKNERRS</sequence>
<organism evidence="6">
    <name type="scientific">Muribaculaceae bacterium Z82</name>
    <dbReference type="NCBI Taxonomy" id="2304548"/>
    <lineage>
        <taxon>Bacteria</taxon>
        <taxon>Pseudomonadati</taxon>
        <taxon>Bacteroidota</taxon>
        <taxon>Bacteroidia</taxon>
        <taxon>Bacteroidales</taxon>
        <taxon>Muribaculaceae</taxon>
    </lineage>
</organism>
<dbReference type="InterPro" id="IPR001807">
    <property type="entry name" value="ClC"/>
</dbReference>
<dbReference type="PANTHER" id="PTHR43427:SF12">
    <property type="entry name" value="CHLORIDE TRANSPORTER"/>
    <property type="match status" value="1"/>
</dbReference>
<evidence type="ECO:0000256" key="1">
    <source>
        <dbReference type="ARBA" id="ARBA00004141"/>
    </source>
</evidence>
<accession>A0A7C9JJU0</accession>
<feature type="transmembrane region" description="Helical" evidence="5">
    <location>
        <begin position="352"/>
        <end position="381"/>
    </location>
</feature>
<dbReference type="PANTHER" id="PTHR43427">
    <property type="entry name" value="CHLORIDE CHANNEL PROTEIN CLC-E"/>
    <property type="match status" value="1"/>
</dbReference>
<dbReference type="InterPro" id="IPR014743">
    <property type="entry name" value="Cl-channel_core"/>
</dbReference>
<dbReference type="PRINTS" id="PR00762">
    <property type="entry name" value="CLCHANNEL"/>
</dbReference>
<evidence type="ECO:0000313" key="6">
    <source>
        <dbReference type="EMBL" id="NBI35062.1"/>
    </source>
</evidence>